<comment type="caution">
    <text evidence="4">The sequence shown here is derived from an EMBL/GenBank/DDBJ whole genome shotgun (WGS) entry which is preliminary data.</text>
</comment>
<evidence type="ECO:0000313" key="5">
    <source>
        <dbReference type="Proteomes" id="UP001180453"/>
    </source>
</evidence>
<dbReference type="SUPFAM" id="SSF48403">
    <property type="entry name" value="Ankyrin repeat"/>
    <property type="match status" value="1"/>
</dbReference>
<dbReference type="Proteomes" id="UP001180453">
    <property type="component" value="Unassembled WGS sequence"/>
</dbReference>
<evidence type="ECO:0000256" key="3">
    <source>
        <dbReference type="PROSITE-ProRule" id="PRU00023"/>
    </source>
</evidence>
<feature type="repeat" description="ANK" evidence="3">
    <location>
        <begin position="220"/>
        <end position="252"/>
    </location>
</feature>
<dbReference type="PANTHER" id="PTHR24201">
    <property type="entry name" value="ANK_REP_REGION DOMAIN-CONTAINING PROTEIN"/>
    <property type="match status" value="1"/>
</dbReference>
<organism evidence="4 5">
    <name type="scientific">Roseateles saccharophilus</name>
    <name type="common">Pseudomonas saccharophila</name>
    <dbReference type="NCBI Taxonomy" id="304"/>
    <lineage>
        <taxon>Bacteria</taxon>
        <taxon>Pseudomonadati</taxon>
        <taxon>Pseudomonadota</taxon>
        <taxon>Betaproteobacteria</taxon>
        <taxon>Burkholderiales</taxon>
        <taxon>Sphaerotilaceae</taxon>
        <taxon>Roseateles</taxon>
    </lineage>
</organism>
<dbReference type="Gene3D" id="1.25.40.20">
    <property type="entry name" value="Ankyrin repeat-containing domain"/>
    <property type="match status" value="3"/>
</dbReference>
<dbReference type="SMART" id="SM00248">
    <property type="entry name" value="ANK"/>
    <property type="match status" value="4"/>
</dbReference>
<feature type="repeat" description="ANK" evidence="3">
    <location>
        <begin position="187"/>
        <end position="219"/>
    </location>
</feature>
<dbReference type="RefSeq" id="WP_310265302.1">
    <property type="nucleotide sequence ID" value="NZ_JAVDXU010000002.1"/>
</dbReference>
<reference evidence="4 5" key="1">
    <citation type="submission" date="2023-07" db="EMBL/GenBank/DDBJ databases">
        <title>Sorghum-associated microbial communities from plants grown in Nebraska, USA.</title>
        <authorList>
            <person name="Schachtman D."/>
        </authorList>
    </citation>
    <scope>NUCLEOTIDE SEQUENCE [LARGE SCALE GENOMIC DNA]</scope>
    <source>
        <strain evidence="4 5">BE314</strain>
    </source>
</reference>
<dbReference type="PROSITE" id="PS50088">
    <property type="entry name" value="ANK_REPEAT"/>
    <property type="match status" value="2"/>
</dbReference>
<dbReference type="PROSITE" id="PS50297">
    <property type="entry name" value="ANK_REP_REGION"/>
    <property type="match status" value="2"/>
</dbReference>
<evidence type="ECO:0000256" key="2">
    <source>
        <dbReference type="ARBA" id="ARBA00023043"/>
    </source>
</evidence>
<dbReference type="InterPro" id="IPR002110">
    <property type="entry name" value="Ankyrin_rpt"/>
</dbReference>
<dbReference type="Pfam" id="PF12796">
    <property type="entry name" value="Ank_2"/>
    <property type="match status" value="1"/>
</dbReference>
<dbReference type="InterPro" id="IPR050776">
    <property type="entry name" value="Ank_Repeat/CDKN_Inhibitor"/>
</dbReference>
<protein>
    <submittedName>
        <fullName evidence="4">Ankyrin repeat protein</fullName>
    </submittedName>
</protein>
<evidence type="ECO:0000313" key="4">
    <source>
        <dbReference type="EMBL" id="MDR7269925.1"/>
    </source>
</evidence>
<dbReference type="EMBL" id="JAVDXU010000002">
    <property type="protein sequence ID" value="MDR7269925.1"/>
    <property type="molecule type" value="Genomic_DNA"/>
</dbReference>
<keyword evidence="1" id="KW-0677">Repeat</keyword>
<keyword evidence="5" id="KW-1185">Reference proteome</keyword>
<gene>
    <name evidence="4" type="ORF">J2X20_002583</name>
</gene>
<sequence length="280" mass="30270">MVTISLLTWCSMARRSTQDVAGLGPELREMMLMGGLADASGMIDIDKTAARVGAIGMNRLLYDNAGTASLPALRWMVKHGAEPRNIGAMDKGSLLQQAAAKPTLDRMKLFIEEFKLDPRQETPDRVGVMHLAARNGVDAQTLVFLTSRGLNINAPDAGGRQPIHYAALKSIGPLVSAGADINALDSQGRTALHWAVEEGRHDAVAELIRLQASVFAQDRQGNTPLHLAAVGSSEPIVDTLLAAGAPKAARNADGLTAREYFDKFRYKRRYGNNSDREQKL</sequence>
<evidence type="ECO:0000256" key="1">
    <source>
        <dbReference type="ARBA" id="ARBA00022737"/>
    </source>
</evidence>
<proteinExistence type="predicted"/>
<keyword evidence="2 3" id="KW-0040">ANK repeat</keyword>
<dbReference type="InterPro" id="IPR036770">
    <property type="entry name" value="Ankyrin_rpt-contain_sf"/>
</dbReference>
<accession>A0ABU1YM47</accession>
<name>A0ABU1YM47_ROSSA</name>